<feature type="active site" description="Proton donor" evidence="8">
    <location>
        <position position="75"/>
    </location>
</feature>
<evidence type="ECO:0000256" key="5">
    <source>
        <dbReference type="ARBA" id="ARBA00023154"/>
    </source>
</evidence>
<feature type="binding site" evidence="8">
    <location>
        <begin position="250"/>
        <end position="251"/>
    </location>
    <ligand>
        <name>substrate</name>
    </ligand>
</feature>
<comment type="subcellular location">
    <subcellularLocation>
        <location evidence="8">Cytoplasm</location>
    </subcellularLocation>
</comment>
<feature type="active site" evidence="9">
    <location>
        <position position="75"/>
    </location>
</feature>
<comment type="pathway">
    <text evidence="1 8">Amino-acid biosynthesis; L-lysine biosynthesis via DAP pathway; DL-2,6-diaminopimelate from LL-2,6-diaminopimelate: step 1/1.</text>
</comment>
<feature type="binding site" evidence="8">
    <location>
        <begin position="240"/>
        <end position="241"/>
    </location>
    <ligand>
        <name>substrate</name>
    </ligand>
</feature>
<evidence type="ECO:0000256" key="1">
    <source>
        <dbReference type="ARBA" id="ARBA00005196"/>
    </source>
</evidence>
<dbReference type="EC" id="5.1.1.7" evidence="3 8"/>
<dbReference type="KEGG" id="ebz:J7S26_04265"/>
<evidence type="ECO:0000256" key="2">
    <source>
        <dbReference type="ARBA" id="ARBA00010219"/>
    </source>
</evidence>
<dbReference type="GO" id="GO:0008837">
    <property type="term" value="F:diaminopimelate epimerase activity"/>
    <property type="evidence" value="ECO:0007669"/>
    <property type="project" value="UniProtKB-UniRule"/>
</dbReference>
<accession>A0A9E6MS15</accession>
<gene>
    <name evidence="8" type="primary">dapF</name>
    <name evidence="10" type="ORF">GMI68_03045</name>
    <name evidence="11" type="ORF">J7S26_04265</name>
</gene>
<evidence type="ECO:0000313" key="10">
    <source>
        <dbReference type="EMBL" id="NHM13758.1"/>
    </source>
</evidence>
<comment type="similarity">
    <text evidence="2 8">Belongs to the diaminopimelate epimerase family.</text>
</comment>
<dbReference type="EMBL" id="WPCR01000003">
    <property type="protein sequence ID" value="NHM13758.1"/>
    <property type="molecule type" value="Genomic_DNA"/>
</dbReference>
<dbReference type="GO" id="GO:0009089">
    <property type="term" value="P:lysine biosynthetic process via diaminopimelate"/>
    <property type="evidence" value="ECO:0007669"/>
    <property type="project" value="UniProtKB-UniRule"/>
</dbReference>
<feature type="binding site" evidence="8">
    <location>
        <position position="174"/>
    </location>
    <ligand>
        <name>substrate</name>
    </ligand>
</feature>
<feature type="binding site" evidence="8">
    <location>
        <position position="13"/>
    </location>
    <ligand>
        <name>substrate</name>
    </ligand>
</feature>
<reference evidence="10 12" key="1">
    <citation type="submission" date="2019-11" db="EMBL/GenBank/DDBJ databases">
        <title>Eggerthellaceae novel genus isolated from the rectal contents of marmort.</title>
        <authorList>
            <person name="Zhang G."/>
        </authorList>
    </citation>
    <scope>NUCLEOTIDE SEQUENCE [LARGE SCALE GENOMIC DNA]</scope>
    <source>
        <strain evidence="12">zg-886</strain>
        <strain evidence="10">Zg-886</strain>
    </source>
</reference>
<feature type="binding site" evidence="8">
    <location>
        <position position="223"/>
    </location>
    <ligand>
        <name>substrate</name>
    </ligand>
</feature>
<evidence type="ECO:0000313" key="12">
    <source>
        <dbReference type="Proteomes" id="UP000636394"/>
    </source>
</evidence>
<sequence>MELEFVKLHGLGNDFVFANDLDESIDLTKDQVAWLCDRHFGIGGDGVILVRPAKAEGCDAYMHYINSDGTLAQMCGNGVRCFAKYLVDEGIVEATGHLVAETLAGPRSIDYAVDESGKLVEATVMMGEPILTPASVPTNLSATATTGFGVDFVKDCAVDSPWGPFVFTCVSMGNPHAVTFIEDFSTLPDELFSDPADKRLETLVLDKIGAFFESHAAFPQKTNVEFAVVGPDAIAMRVFERGCGETLACGTGACATSVAACLTGRAGCENDVALRGGVLHIRWDDDAKVYMTGTATEAFRGIVALPDQPRR</sequence>
<keyword evidence="12" id="KW-1185">Reference proteome</keyword>
<comment type="caution">
    <text evidence="8">Lacks conserved residue(s) required for the propagation of feature annotation.</text>
</comment>
<dbReference type="AlphaFoldDB" id="A0A9E6MS15"/>
<dbReference type="InterPro" id="IPR001653">
    <property type="entry name" value="DAP_epimerase_DapF"/>
</dbReference>
<dbReference type="HAMAP" id="MF_00197">
    <property type="entry name" value="DAP_epimerase"/>
    <property type="match status" value="1"/>
</dbReference>
<proteinExistence type="inferred from homology"/>
<dbReference type="Proteomes" id="UP000671910">
    <property type="component" value="Chromosome"/>
</dbReference>
<dbReference type="PANTHER" id="PTHR31689:SF0">
    <property type="entry name" value="DIAMINOPIMELATE EPIMERASE"/>
    <property type="match status" value="1"/>
</dbReference>
<dbReference type="Proteomes" id="UP000636394">
    <property type="component" value="Unassembled WGS sequence"/>
</dbReference>
<keyword evidence="6 8" id="KW-0413">Isomerase</keyword>
<evidence type="ECO:0000256" key="8">
    <source>
        <dbReference type="HAMAP-Rule" id="MF_00197"/>
    </source>
</evidence>
<feature type="active site" description="Proton acceptor" evidence="8">
    <location>
        <position position="249"/>
    </location>
</feature>
<comment type="subunit">
    <text evidence="8">Homodimer.</text>
</comment>
<keyword evidence="5 8" id="KW-0457">Lysine biosynthesis</keyword>
<dbReference type="InterPro" id="IPR018510">
    <property type="entry name" value="DAP_epimerase_AS"/>
</dbReference>
<protein>
    <recommendedName>
        <fullName evidence="3 8">Diaminopimelate epimerase</fullName>
        <shortName evidence="8">DAP epimerase</shortName>
        <ecNumber evidence="3 8">5.1.1.7</ecNumber>
    </recommendedName>
    <alternativeName>
        <fullName evidence="8">PLP-independent amino acid racemase</fullName>
    </alternativeName>
</protein>
<dbReference type="Gene3D" id="3.10.310.10">
    <property type="entry name" value="Diaminopimelate Epimerase, Chain A, domain 1"/>
    <property type="match status" value="2"/>
</dbReference>
<dbReference type="Pfam" id="PF01678">
    <property type="entry name" value="DAP_epimerase"/>
    <property type="match status" value="2"/>
</dbReference>
<evidence type="ECO:0000313" key="11">
    <source>
        <dbReference type="EMBL" id="QTU85125.1"/>
    </source>
</evidence>
<evidence type="ECO:0000256" key="3">
    <source>
        <dbReference type="ARBA" id="ARBA00013080"/>
    </source>
</evidence>
<dbReference type="SUPFAM" id="SSF54506">
    <property type="entry name" value="Diaminopimelate epimerase-like"/>
    <property type="match status" value="1"/>
</dbReference>
<dbReference type="GO" id="GO:0005829">
    <property type="term" value="C:cytosol"/>
    <property type="evidence" value="ECO:0007669"/>
    <property type="project" value="TreeGrafter"/>
</dbReference>
<evidence type="ECO:0000256" key="9">
    <source>
        <dbReference type="PROSITE-ProRule" id="PRU10125"/>
    </source>
</evidence>
<evidence type="ECO:0000256" key="7">
    <source>
        <dbReference type="ARBA" id="ARBA00051712"/>
    </source>
</evidence>
<organism evidence="11 13">
    <name type="scientific">Xiamenia xianingshaonis</name>
    <dbReference type="NCBI Taxonomy" id="2682776"/>
    <lineage>
        <taxon>Bacteria</taxon>
        <taxon>Bacillati</taxon>
        <taxon>Actinomycetota</taxon>
        <taxon>Coriobacteriia</taxon>
        <taxon>Eggerthellales</taxon>
        <taxon>Eggerthellaceae</taxon>
        <taxon>Xiamenia</taxon>
    </lineage>
</organism>
<comment type="catalytic activity">
    <reaction evidence="7 8">
        <text>(2S,6S)-2,6-diaminopimelate = meso-2,6-diaminopimelate</text>
        <dbReference type="Rhea" id="RHEA:15393"/>
        <dbReference type="ChEBI" id="CHEBI:57609"/>
        <dbReference type="ChEBI" id="CHEBI:57791"/>
        <dbReference type="EC" id="5.1.1.7"/>
    </reaction>
</comment>
<dbReference type="PROSITE" id="PS01326">
    <property type="entry name" value="DAP_EPIMERASE"/>
    <property type="match status" value="1"/>
</dbReference>
<comment type="function">
    <text evidence="8">Catalyzes the stereoinversion of LL-2,6-diaminopimelate (L,L-DAP) to meso-diaminopimelate (meso-DAP), a precursor of L-lysine and an essential component of the bacterial peptidoglycan.</text>
</comment>
<dbReference type="RefSeq" id="WP_166338807.1">
    <property type="nucleotide sequence ID" value="NZ_CP072829.1"/>
</dbReference>
<name>A0A9E6MS15_9ACTN</name>
<evidence type="ECO:0000256" key="6">
    <source>
        <dbReference type="ARBA" id="ARBA00023235"/>
    </source>
</evidence>
<keyword evidence="8" id="KW-0963">Cytoplasm</keyword>
<feature type="site" description="Could be important to modulate the pK values of the two catalytic cysteine residues" evidence="8">
    <location>
        <position position="176"/>
    </location>
</feature>
<keyword evidence="4 8" id="KW-0028">Amino-acid biosynthesis</keyword>
<feature type="site" description="Could be important to modulate the pK values of the two catalytic cysteine residues" evidence="8">
    <location>
        <position position="240"/>
    </location>
</feature>
<evidence type="ECO:0000256" key="4">
    <source>
        <dbReference type="ARBA" id="ARBA00022605"/>
    </source>
</evidence>
<reference evidence="11" key="2">
    <citation type="submission" date="2021-04" db="EMBL/GenBank/DDBJ databases">
        <title>Novel species in family Eggerthellaceae.</title>
        <authorList>
            <person name="Zhang G."/>
        </authorList>
    </citation>
    <scope>NUCLEOTIDE SEQUENCE</scope>
    <source>
        <strain evidence="11">Zg-886</strain>
    </source>
</reference>
<dbReference type="EMBL" id="CP072829">
    <property type="protein sequence ID" value="QTU85125.1"/>
    <property type="molecule type" value="Genomic_DNA"/>
</dbReference>
<feature type="binding site" evidence="8">
    <location>
        <position position="66"/>
    </location>
    <ligand>
        <name>substrate</name>
    </ligand>
</feature>
<evidence type="ECO:0000313" key="13">
    <source>
        <dbReference type="Proteomes" id="UP000671910"/>
    </source>
</evidence>
<feature type="binding site" evidence="8">
    <location>
        <begin position="76"/>
        <end position="77"/>
    </location>
    <ligand>
        <name>substrate</name>
    </ligand>
</feature>
<dbReference type="NCBIfam" id="TIGR00652">
    <property type="entry name" value="DapF"/>
    <property type="match status" value="1"/>
</dbReference>
<dbReference type="PANTHER" id="PTHR31689">
    <property type="entry name" value="DIAMINOPIMELATE EPIMERASE, CHLOROPLASTIC"/>
    <property type="match status" value="1"/>
</dbReference>